<keyword evidence="2" id="KW-0804">Transcription</keyword>
<feature type="compositionally biased region" description="Basic and acidic residues" evidence="1">
    <location>
        <begin position="194"/>
        <end position="213"/>
    </location>
</feature>
<reference evidence="2" key="1">
    <citation type="submission" date="2022-10" db="EMBL/GenBank/DDBJ databases">
        <title>Novel sulphate-reducing endosymbionts in the free-living metamonad Anaeramoeba.</title>
        <authorList>
            <person name="Jerlstrom-Hultqvist J."/>
            <person name="Cepicka I."/>
            <person name="Gallot-Lavallee L."/>
            <person name="Salas-Leiva D."/>
            <person name="Curtis B.A."/>
            <person name="Zahonova K."/>
            <person name="Pipaliya S."/>
            <person name="Dacks J."/>
            <person name="Roger A.J."/>
        </authorList>
    </citation>
    <scope>NUCLEOTIDE SEQUENCE</scope>
    <source>
        <strain evidence="2">BMAN</strain>
    </source>
</reference>
<gene>
    <name evidence="2" type="ORF">M0811_10715</name>
</gene>
<feature type="compositionally biased region" description="Low complexity" evidence="1">
    <location>
        <begin position="481"/>
        <end position="493"/>
    </location>
</feature>
<feature type="compositionally biased region" description="Low complexity" evidence="1">
    <location>
        <begin position="501"/>
        <end position="522"/>
    </location>
</feature>
<keyword evidence="3" id="KW-1185">Reference proteome</keyword>
<dbReference type="Pfam" id="PF04801">
    <property type="entry name" value="RPC5"/>
    <property type="match status" value="1"/>
</dbReference>
<organism evidence="2 3">
    <name type="scientific">Anaeramoeba ignava</name>
    <name type="common">Anaerobic marine amoeba</name>
    <dbReference type="NCBI Taxonomy" id="1746090"/>
    <lineage>
        <taxon>Eukaryota</taxon>
        <taxon>Metamonada</taxon>
        <taxon>Anaeramoebidae</taxon>
        <taxon>Anaeramoeba</taxon>
    </lineage>
</organism>
<name>A0A9Q0LDW6_ANAIG</name>
<protein>
    <submittedName>
        <fullName evidence="2">DNA-directed RNA polymerases iii 80 kDa polypeptide RNA polymerase iii subunit 5</fullName>
    </submittedName>
</protein>
<dbReference type="AlphaFoldDB" id="A0A9Q0LDW6"/>
<feature type="region of interest" description="Disordered" evidence="1">
    <location>
        <begin position="70"/>
        <end position="98"/>
    </location>
</feature>
<dbReference type="Proteomes" id="UP001149090">
    <property type="component" value="Unassembled WGS sequence"/>
</dbReference>
<keyword evidence="2" id="KW-0240">DNA-directed RNA polymerase</keyword>
<dbReference type="GO" id="GO:0042797">
    <property type="term" value="P:tRNA transcription by RNA polymerase III"/>
    <property type="evidence" value="ECO:0007669"/>
    <property type="project" value="TreeGrafter"/>
</dbReference>
<dbReference type="OMA" id="KSTCSPH"/>
<proteinExistence type="predicted"/>
<evidence type="ECO:0000313" key="3">
    <source>
        <dbReference type="Proteomes" id="UP001149090"/>
    </source>
</evidence>
<feature type="region of interest" description="Disordered" evidence="1">
    <location>
        <begin position="163"/>
        <end position="213"/>
    </location>
</feature>
<comment type="caution">
    <text evidence="2">The sequence shown here is derived from an EMBL/GenBank/DDBJ whole genome shotgun (WGS) entry which is preliminary data.</text>
</comment>
<sequence length="606" mass="71003">MKKSNNQNNKNINDDPITHEIPIYLNHQEDYGLYLFQFPMRSQKRGSPFNVPSFQLSMNPKTYNFTFETGKNEEENQKEKSSENQIGISLEKDKDKNKDEEMILESENQPKKENFKQISKEVPHQTKYFLGYFFDGEIHLNNVISTAQFFPDFSDLEDLLDTTDTQKSSGKDRDKEDANQDPQDDENEGDNEDDKLNQDENDPKKKNQNKFKDINAQYYRSSKGIHSTMNTEQENPDIPLHVVEDPSEKKEFFEKLFVKNEDHEIKSSLTTLQYMRMLNPKHKKFAPESQGADLLDSQSLDSPAVSEKLRLMTGEKQCVWILKREKIVTFSEMIKYATNATEEELLRYLNRYGVLINGCWVVRSELLPIRVKLAHYRNFLLDLLNISGGSISRQVFVNKTRLSPLETIELFRGLVVLRKGDVLKMIKPTDKDFLLNHKKIAKMEQEKWNKIIEKSKEFINQTTTYSLDSSQSKENEKNQKNQKNQKIQKIQKNGKGEKINQNDPLDSDNDNPLQDLDLVQNDNSDEKVKRARSKSKNESKHQAESQFKSFVVDLFKSKHRLKKQEILKNYEQKFQHKISDGQYKKVMKEIAKSEGTFWILKKEDQF</sequence>
<dbReference type="InterPro" id="IPR006886">
    <property type="entry name" value="RNA_pol_III_Rpc5"/>
</dbReference>
<accession>A0A9Q0LDW6</accession>
<dbReference type="PANTHER" id="PTHR12069">
    <property type="entry name" value="DNA-DIRECTED RNA POLYMERASES III 80 KDA POLYPEPTIDE RNA POLYMERASE III SUBUNIT 5"/>
    <property type="match status" value="1"/>
</dbReference>
<dbReference type="OrthoDB" id="340681at2759"/>
<dbReference type="GO" id="GO:0005666">
    <property type="term" value="C:RNA polymerase III complex"/>
    <property type="evidence" value="ECO:0007669"/>
    <property type="project" value="TreeGrafter"/>
</dbReference>
<feature type="compositionally biased region" description="Basic and acidic residues" evidence="1">
    <location>
        <begin position="169"/>
        <end position="178"/>
    </location>
</feature>
<dbReference type="EMBL" id="JAPDFW010000093">
    <property type="protein sequence ID" value="KAJ5070645.1"/>
    <property type="molecule type" value="Genomic_DNA"/>
</dbReference>
<evidence type="ECO:0000313" key="2">
    <source>
        <dbReference type="EMBL" id="KAJ5070645.1"/>
    </source>
</evidence>
<evidence type="ECO:0000256" key="1">
    <source>
        <dbReference type="SAM" id="MobiDB-lite"/>
    </source>
</evidence>
<feature type="compositionally biased region" description="Acidic residues" evidence="1">
    <location>
        <begin position="182"/>
        <end position="193"/>
    </location>
</feature>
<dbReference type="PANTHER" id="PTHR12069:SF0">
    <property type="entry name" value="DNA-DIRECTED RNA POLYMERASE III SUBUNIT RPC5"/>
    <property type="match status" value="1"/>
</dbReference>
<feature type="region of interest" description="Disordered" evidence="1">
    <location>
        <begin position="465"/>
        <end position="543"/>
    </location>
</feature>
<feature type="compositionally biased region" description="Basic and acidic residues" evidence="1">
    <location>
        <begin position="70"/>
        <end position="82"/>
    </location>
</feature>